<keyword evidence="1" id="KW-1133">Transmembrane helix</keyword>
<feature type="transmembrane region" description="Helical" evidence="1">
    <location>
        <begin position="25"/>
        <end position="44"/>
    </location>
</feature>
<keyword evidence="3" id="KW-1185">Reference proteome</keyword>
<gene>
    <name evidence="2" type="ORF">C5167_014681</name>
</gene>
<reference evidence="2 3" key="1">
    <citation type="journal article" date="2018" name="Science">
        <title>The opium poppy genome and morphinan production.</title>
        <authorList>
            <person name="Guo L."/>
            <person name="Winzer T."/>
            <person name="Yang X."/>
            <person name="Li Y."/>
            <person name="Ning Z."/>
            <person name="He Z."/>
            <person name="Teodor R."/>
            <person name="Lu Y."/>
            <person name="Bowser T.A."/>
            <person name="Graham I.A."/>
            <person name="Ye K."/>
        </authorList>
    </citation>
    <scope>NUCLEOTIDE SEQUENCE [LARGE SCALE GENOMIC DNA]</scope>
    <source>
        <strain evidence="3">cv. HN1</strain>
        <tissue evidence="2">Leaves</tissue>
    </source>
</reference>
<dbReference type="EMBL" id="CM010717">
    <property type="protein sequence ID" value="RZC55821.1"/>
    <property type="molecule type" value="Genomic_DNA"/>
</dbReference>
<evidence type="ECO:0000313" key="3">
    <source>
        <dbReference type="Proteomes" id="UP000316621"/>
    </source>
</evidence>
<proteinExistence type="predicted"/>
<dbReference type="Gramene" id="RZC55821">
    <property type="protein sequence ID" value="RZC55821"/>
    <property type="gene ID" value="C5167_014681"/>
</dbReference>
<name>A0A4Y7J7B7_PAPSO</name>
<accession>A0A4Y7J7B7</accession>
<sequence>MKNTAIKDTATYLRRSISKATTNRVQSTDAGLVALFGIFMLALYN</sequence>
<evidence type="ECO:0000256" key="1">
    <source>
        <dbReference type="SAM" id="Phobius"/>
    </source>
</evidence>
<dbReference type="AlphaFoldDB" id="A0A4Y7J7B7"/>
<keyword evidence="1" id="KW-0812">Transmembrane</keyword>
<evidence type="ECO:0000313" key="2">
    <source>
        <dbReference type="EMBL" id="RZC55821.1"/>
    </source>
</evidence>
<keyword evidence="1" id="KW-0472">Membrane</keyword>
<organism evidence="2 3">
    <name type="scientific">Papaver somniferum</name>
    <name type="common">Opium poppy</name>
    <dbReference type="NCBI Taxonomy" id="3469"/>
    <lineage>
        <taxon>Eukaryota</taxon>
        <taxon>Viridiplantae</taxon>
        <taxon>Streptophyta</taxon>
        <taxon>Embryophyta</taxon>
        <taxon>Tracheophyta</taxon>
        <taxon>Spermatophyta</taxon>
        <taxon>Magnoliopsida</taxon>
        <taxon>Ranunculales</taxon>
        <taxon>Papaveraceae</taxon>
        <taxon>Papaveroideae</taxon>
        <taxon>Papaver</taxon>
    </lineage>
</organism>
<protein>
    <submittedName>
        <fullName evidence="2">Uncharacterized protein</fullName>
    </submittedName>
</protein>
<dbReference type="Proteomes" id="UP000316621">
    <property type="component" value="Chromosome 3"/>
</dbReference>